<keyword evidence="1" id="KW-0732">Signal</keyword>
<gene>
    <name evidence="3" type="ORF">LH29_13105</name>
</gene>
<dbReference type="Gene3D" id="3.40.50.880">
    <property type="match status" value="1"/>
</dbReference>
<protein>
    <recommendedName>
        <fullName evidence="2">ThuA-like domain-containing protein</fullName>
    </recommendedName>
</protein>
<name>A0A0D8JBM1_9BACT</name>
<dbReference type="PATRIC" id="fig|1544798.3.peg.2778"/>
<keyword evidence="4" id="KW-1185">Reference proteome</keyword>
<dbReference type="SUPFAM" id="SSF52317">
    <property type="entry name" value="Class I glutamine amidotransferase-like"/>
    <property type="match status" value="1"/>
</dbReference>
<organism evidence="3 4">
    <name type="scientific">Draconibacterium sediminis</name>
    <dbReference type="NCBI Taxonomy" id="1544798"/>
    <lineage>
        <taxon>Bacteria</taxon>
        <taxon>Pseudomonadati</taxon>
        <taxon>Bacteroidota</taxon>
        <taxon>Bacteroidia</taxon>
        <taxon>Marinilabiliales</taxon>
        <taxon>Prolixibacteraceae</taxon>
        <taxon>Draconibacterium</taxon>
    </lineage>
</organism>
<dbReference type="STRING" id="1544798.LH29_13105"/>
<reference evidence="3 4" key="1">
    <citation type="submission" date="2014-09" db="EMBL/GenBank/DDBJ databases">
        <title>Draft Genome Sequence of Draconibacterium sp. JN14CK-3.</title>
        <authorList>
            <person name="Dong C."/>
            <person name="Lai Q."/>
            <person name="Shao Z."/>
        </authorList>
    </citation>
    <scope>NUCLEOTIDE SEQUENCE [LARGE SCALE GENOMIC DNA]</scope>
    <source>
        <strain evidence="3 4">JN14CK-3</strain>
    </source>
</reference>
<sequence>MKKIILFVVVSMFASVVMAQPIKVMLVTGGHSFDTLQFFQLFDRMPEIEYEHFAQPNANKAIANGVADDFDVLVFYDMWNKITRDEKAAYIRLTKGGKPFLFLHHSLVSYQNWPAFEEIVGGRYVEQNKKIPEEEWSEYEHDMWVYCSIENYTPVTAGFRELRFFDEVYNNIRISDNVRPLLRTRHPKSAEYVAWENRYNASAIVYIQPGHDKRTYETEEYRKLLFQAIQYLNTFNK</sequence>
<evidence type="ECO:0000259" key="2">
    <source>
        <dbReference type="Pfam" id="PF06283"/>
    </source>
</evidence>
<dbReference type="EMBL" id="JRHC01000003">
    <property type="protein sequence ID" value="KJF43193.1"/>
    <property type="molecule type" value="Genomic_DNA"/>
</dbReference>
<proteinExistence type="predicted"/>
<comment type="caution">
    <text evidence="3">The sequence shown here is derived from an EMBL/GenBank/DDBJ whole genome shotgun (WGS) entry which is preliminary data.</text>
</comment>
<feature type="domain" description="ThuA-like" evidence="2">
    <location>
        <begin position="62"/>
        <end position="231"/>
    </location>
</feature>
<dbReference type="InterPro" id="IPR029062">
    <property type="entry name" value="Class_I_gatase-like"/>
</dbReference>
<evidence type="ECO:0000313" key="3">
    <source>
        <dbReference type="EMBL" id="KJF43193.1"/>
    </source>
</evidence>
<feature type="chain" id="PRO_5002331413" description="ThuA-like domain-containing protein" evidence="1">
    <location>
        <begin position="20"/>
        <end position="237"/>
    </location>
</feature>
<feature type="signal peptide" evidence="1">
    <location>
        <begin position="1"/>
        <end position="19"/>
    </location>
</feature>
<accession>A0A0D8JBM1</accession>
<dbReference type="Pfam" id="PF06283">
    <property type="entry name" value="ThuA"/>
    <property type="match status" value="1"/>
</dbReference>
<dbReference type="AlphaFoldDB" id="A0A0D8JBM1"/>
<evidence type="ECO:0000313" key="4">
    <source>
        <dbReference type="Proteomes" id="UP000032544"/>
    </source>
</evidence>
<dbReference type="Proteomes" id="UP000032544">
    <property type="component" value="Unassembled WGS sequence"/>
</dbReference>
<evidence type="ECO:0000256" key="1">
    <source>
        <dbReference type="SAM" id="SignalP"/>
    </source>
</evidence>
<dbReference type="InterPro" id="IPR029010">
    <property type="entry name" value="ThuA-like"/>
</dbReference>